<organism evidence="3 4">
    <name type="scientific">Croceicoccus marinus</name>
    <dbReference type="NCBI Taxonomy" id="450378"/>
    <lineage>
        <taxon>Bacteria</taxon>
        <taxon>Pseudomonadati</taxon>
        <taxon>Pseudomonadota</taxon>
        <taxon>Alphaproteobacteria</taxon>
        <taxon>Sphingomonadales</taxon>
        <taxon>Erythrobacteraceae</taxon>
        <taxon>Croceicoccus</taxon>
    </lineage>
</organism>
<dbReference type="STRING" id="450378.GCA_001661675_00919"/>
<keyword evidence="1" id="KW-0732">Signal</keyword>
<feature type="chain" id="PRO_5011499760" description="FAS1 domain-containing protein" evidence="1">
    <location>
        <begin position="22"/>
        <end position="178"/>
    </location>
</feature>
<dbReference type="InterPro" id="IPR036378">
    <property type="entry name" value="FAS1_dom_sf"/>
</dbReference>
<dbReference type="Pfam" id="PF02469">
    <property type="entry name" value="Fasciclin"/>
    <property type="match status" value="1"/>
</dbReference>
<dbReference type="FunFam" id="2.30.180.10:FF:000032">
    <property type="entry name" value="Fasciclin domain-containing protein, putative"/>
    <property type="match status" value="1"/>
</dbReference>
<sequence length="178" mass="17745">MRLPISMAAAIALTAAVPAYADHHSGSGHASSTIVETAVASPQHETLVAAVKAAKLADTLGGEGPYTVFAPTDAAFDKLPAGTVADLLKPENEGMLRSVLTYHVVPGNVTASQLVGMIQSNGGSAELKTVQGGMLTASLSGDNVILTDASGGTATVVQADLKASNGVIHATNAVSMPG</sequence>
<dbReference type="OrthoDB" id="9800666at2"/>
<dbReference type="KEGG" id="cman:A9D14_04585"/>
<dbReference type="InterPro" id="IPR000782">
    <property type="entry name" value="FAS1_domain"/>
</dbReference>
<feature type="domain" description="FAS1" evidence="2">
    <location>
        <begin position="31"/>
        <end position="175"/>
    </location>
</feature>
<dbReference type="PANTHER" id="PTHR10900">
    <property type="entry name" value="PERIOSTIN-RELATED"/>
    <property type="match status" value="1"/>
</dbReference>
<dbReference type="InterPro" id="IPR050904">
    <property type="entry name" value="Adhesion/Biosynth-related"/>
</dbReference>
<evidence type="ECO:0000313" key="3">
    <source>
        <dbReference type="EMBL" id="ARU15589.1"/>
    </source>
</evidence>
<dbReference type="SMART" id="SM00554">
    <property type="entry name" value="FAS1"/>
    <property type="match status" value="1"/>
</dbReference>
<dbReference type="RefSeq" id="WP_066843323.1">
    <property type="nucleotide sequence ID" value="NZ_CP019602.1"/>
</dbReference>
<dbReference type="EMBL" id="CP019602">
    <property type="protein sequence ID" value="ARU15589.1"/>
    <property type="molecule type" value="Genomic_DNA"/>
</dbReference>
<dbReference type="PANTHER" id="PTHR10900:SF77">
    <property type="entry name" value="FI19380P1"/>
    <property type="match status" value="1"/>
</dbReference>
<protein>
    <recommendedName>
        <fullName evidence="2">FAS1 domain-containing protein</fullName>
    </recommendedName>
</protein>
<accession>A0A1Z1F9V4</accession>
<keyword evidence="4" id="KW-1185">Reference proteome</keyword>
<evidence type="ECO:0000313" key="4">
    <source>
        <dbReference type="Proteomes" id="UP000195807"/>
    </source>
</evidence>
<reference evidence="3 4" key="1">
    <citation type="submission" date="2017-01" db="EMBL/GenBank/DDBJ databases">
        <title>Complete genome sequence of esterase-producing bacterium Croceicoccus marinus E4A9.</title>
        <authorList>
            <person name="Wu Y.-H."/>
            <person name="Cheng H."/>
            <person name="Xu L."/>
            <person name="Huo Y.-Y."/>
            <person name="Wang C.-S."/>
            <person name="Xu X.-W."/>
        </authorList>
    </citation>
    <scope>NUCLEOTIDE SEQUENCE [LARGE SCALE GENOMIC DNA]</scope>
    <source>
        <strain evidence="3 4">E4A9</strain>
    </source>
</reference>
<dbReference type="AlphaFoldDB" id="A0A1Z1F9V4"/>
<evidence type="ECO:0000259" key="2">
    <source>
        <dbReference type="PROSITE" id="PS50213"/>
    </source>
</evidence>
<proteinExistence type="predicted"/>
<dbReference type="Proteomes" id="UP000195807">
    <property type="component" value="Chromosome"/>
</dbReference>
<evidence type="ECO:0000256" key="1">
    <source>
        <dbReference type="SAM" id="SignalP"/>
    </source>
</evidence>
<dbReference type="Gene3D" id="2.30.180.10">
    <property type="entry name" value="FAS1 domain"/>
    <property type="match status" value="1"/>
</dbReference>
<dbReference type="GO" id="GO:0005615">
    <property type="term" value="C:extracellular space"/>
    <property type="evidence" value="ECO:0007669"/>
    <property type="project" value="TreeGrafter"/>
</dbReference>
<feature type="signal peptide" evidence="1">
    <location>
        <begin position="1"/>
        <end position="21"/>
    </location>
</feature>
<gene>
    <name evidence="3" type="ORF">A9D14_04585</name>
</gene>
<dbReference type="PROSITE" id="PS50213">
    <property type="entry name" value="FAS1"/>
    <property type="match status" value="1"/>
</dbReference>
<name>A0A1Z1F9V4_9SPHN</name>
<dbReference type="SUPFAM" id="SSF82153">
    <property type="entry name" value="FAS1 domain"/>
    <property type="match status" value="1"/>
</dbReference>